<proteinExistence type="predicted"/>
<dbReference type="Proteomes" id="UP001170624">
    <property type="component" value="Unassembled WGS sequence"/>
</dbReference>
<comment type="caution">
    <text evidence="2">The sequence shown here is derived from an EMBL/GenBank/DDBJ whole genome shotgun (WGS) entry which is preliminary data.</text>
</comment>
<dbReference type="EMBL" id="JAUOPU010000002">
    <property type="protein sequence ID" value="MDO6541508.1"/>
    <property type="molecule type" value="Genomic_DNA"/>
</dbReference>
<evidence type="ECO:0000313" key="3">
    <source>
        <dbReference type="Proteomes" id="UP001170624"/>
    </source>
</evidence>
<evidence type="ECO:0000313" key="2">
    <source>
        <dbReference type="EMBL" id="MDO6541508.1"/>
    </source>
</evidence>
<feature type="domain" description="Novel toxin 15" evidence="1">
    <location>
        <begin position="118"/>
        <end position="277"/>
    </location>
</feature>
<dbReference type="AlphaFoldDB" id="A0AAW7XYW3"/>
<dbReference type="InterPro" id="IPR028949">
    <property type="entry name" value="Ntox15"/>
</dbReference>
<accession>A0AAW7XYW3</accession>
<dbReference type="Pfam" id="PF15604">
    <property type="entry name" value="Ntox15"/>
    <property type="match status" value="1"/>
</dbReference>
<protein>
    <submittedName>
        <fullName evidence="2">Polymorphic toxin type 15 domain-containing protein</fullName>
    </submittedName>
</protein>
<gene>
    <name evidence="2" type="ORF">Q4568_03135</name>
</gene>
<organism evidence="2 3">
    <name type="scientific">Photobacterium sanguinicancri</name>
    <dbReference type="NCBI Taxonomy" id="875932"/>
    <lineage>
        <taxon>Bacteria</taxon>
        <taxon>Pseudomonadati</taxon>
        <taxon>Pseudomonadota</taxon>
        <taxon>Gammaproteobacteria</taxon>
        <taxon>Vibrionales</taxon>
        <taxon>Vibrionaceae</taxon>
        <taxon>Photobacterium</taxon>
    </lineage>
</organism>
<reference evidence="2" key="1">
    <citation type="submission" date="2023-07" db="EMBL/GenBank/DDBJ databases">
        <title>Genome content predicts the carbon catabolic preferences of heterotrophic bacteria.</title>
        <authorList>
            <person name="Gralka M."/>
        </authorList>
    </citation>
    <scope>NUCLEOTIDE SEQUENCE</scope>
    <source>
        <strain evidence="2">G2M05</strain>
    </source>
</reference>
<name>A0AAW7XYW3_9GAMM</name>
<dbReference type="RefSeq" id="WP_303498253.1">
    <property type="nucleotide sequence ID" value="NZ_JAUOPU010000002.1"/>
</dbReference>
<evidence type="ECO:0000259" key="1">
    <source>
        <dbReference type="Pfam" id="PF15604"/>
    </source>
</evidence>
<sequence>MAKCRAQWGDQSIKPVTLLPVEWMVEEVDDLTRILTEMYKTGPTLAGSAAIAVSLVPGKMADKALTPAIKKLDGVGNIAVHAAKKAKALKVMKKYTPPCFKPGKALKKSFKNNPKKLEKEFYKQLKDQQDGINNMAVGQYLENRETLTGLVKEHGHKKARQILTNGGAAQADARTKLVNKITKSASKSYRNQGMSTRVAEKLAAEKAEKTLKELAALHDPDMIAGGDDKIRRLGNKNVNSSLGSQWAEESRVSNIDKAAKQAMANSGADTRMNIELTRCKQRKV</sequence>